<dbReference type="EMBL" id="JAUIZM010000002">
    <property type="protein sequence ID" value="KAK1396559.1"/>
    <property type="molecule type" value="Genomic_DNA"/>
</dbReference>
<dbReference type="GO" id="GO:0009507">
    <property type="term" value="C:chloroplast"/>
    <property type="evidence" value="ECO:0007669"/>
    <property type="project" value="TreeGrafter"/>
</dbReference>
<dbReference type="Proteomes" id="UP001237642">
    <property type="component" value="Unassembled WGS sequence"/>
</dbReference>
<keyword evidence="3" id="KW-1185">Reference proteome</keyword>
<keyword evidence="1" id="KW-0812">Transmembrane</keyword>
<sequence>MADSNSIIVNNKDNQEQPSFPNPFISLFTNFTKFFNFPQPKSNPEPKVAQTAPVAENTKSKAPVVATFPNKQTVAPLKLEAEDLEKTTNPVVVWQVYAIGGFFVLKWAWARYNERRARKKTNDEDPPPADE</sequence>
<keyword evidence="1" id="KW-1133">Transmembrane helix</keyword>
<gene>
    <name evidence="2" type="ORF">POM88_006422</name>
</gene>
<name>A0AAD8N4Q9_9APIA</name>
<protein>
    <submittedName>
        <fullName evidence="2">Uncharacterized protein</fullName>
    </submittedName>
</protein>
<organism evidence="2 3">
    <name type="scientific">Heracleum sosnowskyi</name>
    <dbReference type="NCBI Taxonomy" id="360622"/>
    <lineage>
        <taxon>Eukaryota</taxon>
        <taxon>Viridiplantae</taxon>
        <taxon>Streptophyta</taxon>
        <taxon>Embryophyta</taxon>
        <taxon>Tracheophyta</taxon>
        <taxon>Spermatophyta</taxon>
        <taxon>Magnoliopsida</taxon>
        <taxon>eudicotyledons</taxon>
        <taxon>Gunneridae</taxon>
        <taxon>Pentapetalae</taxon>
        <taxon>asterids</taxon>
        <taxon>campanulids</taxon>
        <taxon>Apiales</taxon>
        <taxon>Apiaceae</taxon>
        <taxon>Apioideae</taxon>
        <taxon>apioid superclade</taxon>
        <taxon>Tordylieae</taxon>
        <taxon>Tordyliinae</taxon>
        <taxon>Heracleum</taxon>
    </lineage>
</organism>
<dbReference type="AlphaFoldDB" id="A0AAD8N4Q9"/>
<keyword evidence="1" id="KW-0472">Membrane</keyword>
<dbReference type="PANTHER" id="PTHR36374">
    <property type="entry name" value="OS01G0969000 PROTEIN"/>
    <property type="match status" value="1"/>
</dbReference>
<evidence type="ECO:0000313" key="3">
    <source>
        <dbReference type="Proteomes" id="UP001237642"/>
    </source>
</evidence>
<evidence type="ECO:0000313" key="2">
    <source>
        <dbReference type="EMBL" id="KAK1396559.1"/>
    </source>
</evidence>
<evidence type="ECO:0000256" key="1">
    <source>
        <dbReference type="SAM" id="Phobius"/>
    </source>
</evidence>
<proteinExistence type="predicted"/>
<comment type="caution">
    <text evidence="2">The sequence shown here is derived from an EMBL/GenBank/DDBJ whole genome shotgun (WGS) entry which is preliminary data.</text>
</comment>
<accession>A0AAD8N4Q9</accession>
<reference evidence="2" key="1">
    <citation type="submission" date="2023-02" db="EMBL/GenBank/DDBJ databases">
        <title>Genome of toxic invasive species Heracleum sosnowskyi carries increased number of genes despite the absence of recent whole-genome duplications.</title>
        <authorList>
            <person name="Schelkunov M."/>
            <person name="Shtratnikova V."/>
            <person name="Makarenko M."/>
            <person name="Klepikova A."/>
            <person name="Omelchenko D."/>
            <person name="Novikova G."/>
            <person name="Obukhova E."/>
            <person name="Bogdanov V."/>
            <person name="Penin A."/>
            <person name="Logacheva M."/>
        </authorList>
    </citation>
    <scope>NUCLEOTIDE SEQUENCE</scope>
    <source>
        <strain evidence="2">Hsosn_3</strain>
        <tissue evidence="2">Leaf</tissue>
    </source>
</reference>
<feature type="transmembrane region" description="Helical" evidence="1">
    <location>
        <begin position="92"/>
        <end position="110"/>
    </location>
</feature>
<dbReference type="PANTHER" id="PTHR36374:SF1">
    <property type="entry name" value="OS01G0969000 PROTEIN"/>
    <property type="match status" value="1"/>
</dbReference>
<reference evidence="2" key="2">
    <citation type="submission" date="2023-05" db="EMBL/GenBank/DDBJ databases">
        <authorList>
            <person name="Schelkunov M.I."/>
        </authorList>
    </citation>
    <scope>NUCLEOTIDE SEQUENCE</scope>
    <source>
        <strain evidence="2">Hsosn_3</strain>
        <tissue evidence="2">Leaf</tissue>
    </source>
</reference>